<gene>
    <name evidence="3" type="ORF">FHR92_003574</name>
</gene>
<keyword evidence="3" id="KW-0121">Carboxypeptidase</keyword>
<accession>A0A7W3XT00</accession>
<name>A0A7W3XT00_9BACL</name>
<evidence type="ECO:0000256" key="1">
    <source>
        <dbReference type="SAM" id="Phobius"/>
    </source>
</evidence>
<dbReference type="InterPro" id="IPR012338">
    <property type="entry name" value="Beta-lactam/transpept-like"/>
</dbReference>
<keyword evidence="3" id="KW-0378">Hydrolase</keyword>
<dbReference type="Gene3D" id="3.40.710.10">
    <property type="entry name" value="DD-peptidase/beta-lactamase superfamily"/>
    <property type="match status" value="1"/>
</dbReference>
<keyword evidence="1" id="KW-0472">Membrane</keyword>
<dbReference type="PANTHER" id="PTHR35333:SF3">
    <property type="entry name" value="BETA-LACTAMASE-TYPE TRANSPEPTIDASE FOLD CONTAINING PROTEIN"/>
    <property type="match status" value="1"/>
</dbReference>
<keyword evidence="4" id="KW-1185">Reference proteome</keyword>
<evidence type="ECO:0000313" key="3">
    <source>
        <dbReference type="EMBL" id="MBA9087093.1"/>
    </source>
</evidence>
<dbReference type="AlphaFoldDB" id="A0A7W3XT00"/>
<dbReference type="GO" id="GO:0008800">
    <property type="term" value="F:beta-lactamase activity"/>
    <property type="evidence" value="ECO:0007669"/>
    <property type="project" value="InterPro"/>
</dbReference>
<feature type="transmembrane region" description="Helical" evidence="1">
    <location>
        <begin position="6"/>
        <end position="25"/>
    </location>
</feature>
<dbReference type="Pfam" id="PF13354">
    <property type="entry name" value="Beta-lactamase2"/>
    <property type="match status" value="1"/>
</dbReference>
<dbReference type="GO" id="GO:0046677">
    <property type="term" value="P:response to antibiotic"/>
    <property type="evidence" value="ECO:0007669"/>
    <property type="project" value="InterPro"/>
</dbReference>
<organism evidence="3 4">
    <name type="scientific">Fontibacillus solani</name>
    <dbReference type="NCBI Taxonomy" id="1572857"/>
    <lineage>
        <taxon>Bacteria</taxon>
        <taxon>Bacillati</taxon>
        <taxon>Bacillota</taxon>
        <taxon>Bacilli</taxon>
        <taxon>Bacillales</taxon>
        <taxon>Paenibacillaceae</taxon>
        <taxon>Fontibacillus</taxon>
    </lineage>
</organism>
<keyword evidence="3" id="KW-0645">Protease</keyword>
<evidence type="ECO:0000313" key="4">
    <source>
        <dbReference type="Proteomes" id="UP000567067"/>
    </source>
</evidence>
<dbReference type="SUPFAM" id="SSF56601">
    <property type="entry name" value="beta-lactamase/transpeptidase-like"/>
    <property type="match status" value="1"/>
</dbReference>
<dbReference type="InterPro" id="IPR045155">
    <property type="entry name" value="Beta-lactam_cat"/>
</dbReference>
<evidence type="ECO:0000259" key="2">
    <source>
        <dbReference type="Pfam" id="PF13354"/>
    </source>
</evidence>
<keyword evidence="1" id="KW-0812">Transmembrane</keyword>
<comment type="caution">
    <text evidence="3">The sequence shown here is derived from an EMBL/GenBank/DDBJ whole genome shotgun (WGS) entry which is preliminary data.</text>
</comment>
<reference evidence="3 4" key="1">
    <citation type="submission" date="2020-08" db="EMBL/GenBank/DDBJ databases">
        <title>Genomic Encyclopedia of Type Strains, Phase III (KMG-III): the genomes of soil and plant-associated and newly described type strains.</title>
        <authorList>
            <person name="Whitman W."/>
        </authorList>
    </citation>
    <scope>NUCLEOTIDE SEQUENCE [LARGE SCALE GENOMIC DNA]</scope>
    <source>
        <strain evidence="3 4">CECT 8693</strain>
    </source>
</reference>
<proteinExistence type="predicted"/>
<dbReference type="EC" id="3.4.16.4" evidence="3"/>
<dbReference type="InterPro" id="IPR000871">
    <property type="entry name" value="Beta-lactam_class-A"/>
</dbReference>
<keyword evidence="1" id="KW-1133">Transmembrane helix</keyword>
<sequence>MMIVLYIFMGIFALFLLLVLLLIVLKKINDKKTEQDVLKFIVKNPDRASFYVMENGKILVNTGAEIKRPLASVVKIMVLAEFTEQVSAGMVDVAEKVHLSSLNRFYIPKTDGGAHSKWLDNLKEQGLDLEAKCTLKEVARGMILYSSNANTEFLIEKLGLEAINHRIQEWGLEQHDLIYPLSSSMLIPSYLMDTLDLSKKQVAAYIADLSYSDYANKASEIFNLLQSDEEGKWINQWNRQETKGSKLQELWSKNLPGSTVQEYAHMLADIQEGKLLSEQAQPIFHELMEIKLKNPEPFIYVGQKGGSSISIINQVIYSEDMNGNKIQFALFIHDPFGADRIWLNMKFDLFINKFFKEEPFKQQVVEALA</sequence>
<dbReference type="GO" id="GO:0009002">
    <property type="term" value="F:serine-type D-Ala-D-Ala carboxypeptidase activity"/>
    <property type="evidence" value="ECO:0007669"/>
    <property type="project" value="UniProtKB-EC"/>
</dbReference>
<dbReference type="Proteomes" id="UP000567067">
    <property type="component" value="Unassembled WGS sequence"/>
</dbReference>
<dbReference type="EMBL" id="JACJIP010000026">
    <property type="protein sequence ID" value="MBA9087093.1"/>
    <property type="molecule type" value="Genomic_DNA"/>
</dbReference>
<protein>
    <submittedName>
        <fullName evidence="3">D-alanyl-D-alanine carboxypeptidase</fullName>
        <ecNumber evidence="3">3.4.16.4</ecNumber>
    </submittedName>
</protein>
<dbReference type="PANTHER" id="PTHR35333">
    <property type="entry name" value="BETA-LACTAMASE"/>
    <property type="match status" value="1"/>
</dbReference>
<feature type="domain" description="Beta-lactamase class A catalytic" evidence="2">
    <location>
        <begin position="60"/>
        <end position="288"/>
    </location>
</feature>
<dbReference type="RefSeq" id="WP_182537759.1">
    <property type="nucleotide sequence ID" value="NZ_JACJIP010000026.1"/>
</dbReference>
<dbReference type="GO" id="GO:0030655">
    <property type="term" value="P:beta-lactam antibiotic catabolic process"/>
    <property type="evidence" value="ECO:0007669"/>
    <property type="project" value="InterPro"/>
</dbReference>